<dbReference type="GO" id="GO:0046872">
    <property type="term" value="F:metal ion binding"/>
    <property type="evidence" value="ECO:0007669"/>
    <property type="project" value="UniProtKB-KW"/>
</dbReference>
<evidence type="ECO:0000313" key="17">
    <source>
        <dbReference type="Proteomes" id="UP000319801"/>
    </source>
</evidence>
<dbReference type="SUPFAM" id="SSF56112">
    <property type="entry name" value="Protein kinase-like (PK-like)"/>
    <property type="match status" value="1"/>
</dbReference>
<evidence type="ECO:0000259" key="15">
    <source>
        <dbReference type="PROSITE" id="PS51304"/>
    </source>
</evidence>
<dbReference type="GO" id="GO:0005524">
    <property type="term" value="F:ATP binding"/>
    <property type="evidence" value="ECO:0007669"/>
    <property type="project" value="UniProtKB-KW"/>
</dbReference>
<dbReference type="InterPro" id="IPR011009">
    <property type="entry name" value="Kinase-like_dom_sf"/>
</dbReference>
<feature type="compositionally biased region" description="Polar residues" evidence="12">
    <location>
        <begin position="372"/>
        <end position="381"/>
    </location>
</feature>
<dbReference type="GO" id="GO:0032689">
    <property type="term" value="P:negative regulation of type II interferon production"/>
    <property type="evidence" value="ECO:0007669"/>
    <property type="project" value="TreeGrafter"/>
</dbReference>
<dbReference type="Pfam" id="PF00337">
    <property type="entry name" value="Gal-bind_lectin"/>
    <property type="match status" value="4"/>
</dbReference>
<keyword evidence="2" id="KW-0808">Transferase</keyword>
<evidence type="ECO:0000256" key="10">
    <source>
        <dbReference type="ARBA" id="ARBA00047899"/>
    </source>
</evidence>
<dbReference type="FunFam" id="1.10.510.10:FF:000107">
    <property type="entry name" value="kinase suppressor of Ras 1"/>
    <property type="match status" value="1"/>
</dbReference>
<comment type="caution">
    <text evidence="16">The sequence shown here is derived from an EMBL/GenBank/DDBJ whole genome shotgun (WGS) entry which is preliminary data.</text>
</comment>
<dbReference type="FunFam" id="2.60.120.200:FF:000023">
    <property type="entry name" value="Galectin"/>
    <property type="match status" value="1"/>
</dbReference>
<evidence type="ECO:0000256" key="4">
    <source>
        <dbReference type="ARBA" id="ARBA00022734"/>
    </source>
</evidence>
<dbReference type="Gene3D" id="3.30.60.20">
    <property type="match status" value="1"/>
</dbReference>
<dbReference type="FunFam" id="3.30.60.20:FF:000010">
    <property type="entry name" value="Putative kinase suppressor of Ras 1"/>
    <property type="match status" value="1"/>
</dbReference>
<evidence type="ECO:0000256" key="5">
    <source>
        <dbReference type="ARBA" id="ARBA00022737"/>
    </source>
</evidence>
<dbReference type="InterPro" id="IPR046349">
    <property type="entry name" value="C1-like_sf"/>
</dbReference>
<evidence type="ECO:0000256" key="7">
    <source>
        <dbReference type="ARBA" id="ARBA00022777"/>
    </source>
</evidence>
<dbReference type="PROSITE" id="PS51304">
    <property type="entry name" value="GALECTIN"/>
    <property type="match status" value="4"/>
</dbReference>
<dbReference type="InterPro" id="IPR002219">
    <property type="entry name" value="PKC_DAG/PE"/>
</dbReference>
<feature type="domain" description="Galectin" evidence="15">
    <location>
        <begin position="1027"/>
        <end position="1159"/>
    </location>
</feature>
<dbReference type="SMART" id="SM00276">
    <property type="entry name" value="GLECT"/>
    <property type="match status" value="4"/>
</dbReference>
<keyword evidence="4" id="KW-0430">Lectin</keyword>
<dbReference type="PROSITE" id="PS00479">
    <property type="entry name" value="ZF_DAG_PE_1"/>
    <property type="match status" value="1"/>
</dbReference>
<dbReference type="GO" id="GO:2000562">
    <property type="term" value="P:negative regulation of CD4-positive, alpha-beta T cell proliferation"/>
    <property type="evidence" value="ECO:0007669"/>
    <property type="project" value="TreeGrafter"/>
</dbReference>
<feature type="domain" description="Phorbol-ester/DAG-type" evidence="14">
    <location>
        <begin position="315"/>
        <end position="359"/>
    </location>
</feature>
<dbReference type="InterPro" id="IPR013320">
    <property type="entry name" value="ConA-like_dom_sf"/>
</dbReference>
<evidence type="ECO:0000256" key="3">
    <source>
        <dbReference type="ARBA" id="ARBA00022723"/>
    </source>
</evidence>
<dbReference type="PANTHER" id="PTHR11346">
    <property type="entry name" value="GALECTIN"/>
    <property type="match status" value="1"/>
</dbReference>
<evidence type="ECO:0000256" key="6">
    <source>
        <dbReference type="ARBA" id="ARBA00022741"/>
    </source>
</evidence>
<feature type="compositionally biased region" description="Basic and acidic residues" evidence="12">
    <location>
        <begin position="444"/>
        <end position="456"/>
    </location>
</feature>
<dbReference type="InterPro" id="IPR013761">
    <property type="entry name" value="SAM/pointed_sf"/>
</dbReference>
<keyword evidence="8" id="KW-0862">Zinc</keyword>
<dbReference type="SMART" id="SM00908">
    <property type="entry name" value="Gal-bind_lectin"/>
    <property type="match status" value="4"/>
</dbReference>
<dbReference type="GO" id="GO:0030246">
    <property type="term" value="F:carbohydrate binding"/>
    <property type="evidence" value="ECO:0007669"/>
    <property type="project" value="UniProtKB-KW"/>
</dbReference>
<dbReference type="InterPro" id="IPR001245">
    <property type="entry name" value="Ser-Thr/Tyr_kinase_cat_dom"/>
</dbReference>
<comment type="catalytic activity">
    <reaction evidence="10">
        <text>L-threonyl-[protein] + ATP = O-phospho-L-threonyl-[protein] + ADP + H(+)</text>
        <dbReference type="Rhea" id="RHEA:46608"/>
        <dbReference type="Rhea" id="RHEA-COMP:11060"/>
        <dbReference type="Rhea" id="RHEA-COMP:11605"/>
        <dbReference type="ChEBI" id="CHEBI:15378"/>
        <dbReference type="ChEBI" id="CHEBI:30013"/>
        <dbReference type="ChEBI" id="CHEBI:30616"/>
        <dbReference type="ChEBI" id="CHEBI:61977"/>
        <dbReference type="ChEBI" id="CHEBI:456216"/>
        <dbReference type="EC" id="2.7.11.1"/>
    </reaction>
</comment>
<feature type="compositionally biased region" description="Acidic residues" evidence="12">
    <location>
        <begin position="468"/>
        <end position="483"/>
    </location>
</feature>
<feature type="compositionally biased region" description="Basic and acidic residues" evidence="12">
    <location>
        <begin position="484"/>
        <end position="497"/>
    </location>
</feature>
<keyword evidence="17" id="KW-1185">Reference proteome</keyword>
<dbReference type="Pfam" id="PF07714">
    <property type="entry name" value="PK_Tyr_Ser-Thr"/>
    <property type="match status" value="1"/>
</dbReference>
<dbReference type="FunFam" id="3.30.200.20:FF:000034">
    <property type="entry name" value="Kinase suppressor of Ras 1"/>
    <property type="match status" value="1"/>
</dbReference>
<gene>
    <name evidence="16" type="ORF">Baya_9134</name>
</gene>
<feature type="domain" description="Protein kinase" evidence="13">
    <location>
        <begin position="538"/>
        <end position="830"/>
    </location>
</feature>
<evidence type="ECO:0000256" key="9">
    <source>
        <dbReference type="ARBA" id="ARBA00022840"/>
    </source>
</evidence>
<dbReference type="Gene3D" id="2.60.120.200">
    <property type="match status" value="4"/>
</dbReference>
<feature type="domain" description="Galectin" evidence="15">
    <location>
        <begin position="909"/>
        <end position="1023"/>
    </location>
</feature>
<proteinExistence type="predicted"/>
<evidence type="ECO:0000256" key="1">
    <source>
        <dbReference type="ARBA" id="ARBA00022553"/>
    </source>
</evidence>
<sequence>MDGEEGNMVVSRDEQVEEKSADISALQQCQLLQNIIDITSVPVNLSLDALLQMSDSQVQETMRKLGSSADECSRITAALSGLKGTTTFSSSGPWTGAFTTGRELKEDGIPWIVEPARCDISCFTKNTQLSRNSPIQVSGNSTMPGSQRSVSVSAVTSLDCKTAPHVTTLLNGLADPFYPSPQFSRRPLGMISTPPPTPPTIRNNLLKPPQTPPPPSKLRQLFPTLPRSKSHTQLANRIEEPSQKNVKKNKMLLNIPVNVHDVRNVSEDSPLRSPLLSVPSPQIIPNTHIHVESPTLKDSGRSPQAMRRDFGLTITHRFSTKSWFSQTCAVCRKNMLFGVKCKHCKLKCHNKCTKEAPQCQIIPIPKIRRTGSVPSDINNQDFPPPVIQPDSSSNPSSTTSSTPSSPAFNSSNPPSATPPANPSPKGPNDGRFNFPDLSSCQAQDSHDPGVMEHEAYEQITQRVKPEEADVNDDVDGEEEEEQEQERQDENASDGESKSEEDDLDDLPSCTRPWKGPISRKASQTSVYLQEWNVPFEQLELGELIGKGRWGKVYRGRWHGEVAVRLLEIDGTNQNHLKLFKKEVMNYRQTRHENVVLFMGACMNPPQLAIITSFCKGRTLHSVVRDSKTSLDINKTRQIAQEIVKGMGYLHAKDIVHKDLKSKNVFYDNNKVVITDFGLFGVSGVVQEDRRENELKLPRGWIYYLAPEIVQKMSPSNEELLPFSKAADVYAFGTIWYELQVRDWPIKTQPAEAAIWLLGSGEGIKTQLSQISLGKEITRIPFTGSIQRGLSDGKTIIVCGRVLPGANRFHVNLQCGSRPDANIALHFNPRFDSCSGYIVTNTKQNNSWGSEERIQQSPFNWGNPFTLQILVTSHSDYKHRIPFNMVDTIAVDGMVEVNTINFQDAVSVPYKTIINGGLQPGKNISIQGVVNPQASRFHINLRHRNGIALHYNPRFDENVVVRNTQTVDQWGSEERAGGMPFYRGQNFQVIISCNPHHYNVFVNGKQEHTYNHRFTRLGEIDVLEQIPFTGSIQGRLQDGKSITVGGRVLPGANRFHVNLQCGSRPDANIALHFNPRYDSGSGHIVTNTKQNNSWGSEEHLEQALFSIGNSFTLQLLVTSHSYKISVNGVHVMDYKHRIPFNMVDTIVVDGMVDVYIISFQDAVCVPYKTTISGGLWAGKNISIQGLVNPQASRFQINLWHKNGIAFHYNPRFDENVVVRNTKTVEVWGSEERSGEMPFYRGQNFQIIISCNPQHYNVFVSGKQVHTYNHRFTNLWEIDALEVSGDLILTNVNFN</sequence>
<dbReference type="PROSITE" id="PS50081">
    <property type="entry name" value="ZF_DAG_PE_2"/>
    <property type="match status" value="1"/>
</dbReference>
<reference evidence="16 17" key="1">
    <citation type="journal article" date="2019" name="Genome Biol. Evol.">
        <title>Whole-Genome Sequencing of the Giant Devil Catfish, Bagarius yarrelli.</title>
        <authorList>
            <person name="Jiang W."/>
            <person name="Lv Y."/>
            <person name="Cheng L."/>
            <person name="Yang K."/>
            <person name="Chao B."/>
            <person name="Wang X."/>
            <person name="Li Y."/>
            <person name="Pan X."/>
            <person name="You X."/>
            <person name="Zhang Y."/>
            <person name="Yang J."/>
            <person name="Li J."/>
            <person name="Zhang X."/>
            <person name="Liu S."/>
            <person name="Sun C."/>
            <person name="Yang J."/>
            <person name="Shi Q."/>
        </authorList>
    </citation>
    <scope>NUCLEOTIDE SEQUENCE [LARGE SCALE GENOMIC DNA]</scope>
    <source>
        <strain evidence="16">JWS20170419001</strain>
        <tissue evidence="16">Muscle</tissue>
    </source>
</reference>
<name>A0A556U6T2_BAGYA</name>
<dbReference type="Gene3D" id="3.30.200.20">
    <property type="entry name" value="Phosphorylase Kinase, domain 1"/>
    <property type="match status" value="1"/>
</dbReference>
<dbReference type="PANTHER" id="PTHR11346:SF80">
    <property type="entry name" value="GALECTIN-9C"/>
    <property type="match status" value="1"/>
</dbReference>
<evidence type="ECO:0000256" key="8">
    <source>
        <dbReference type="ARBA" id="ARBA00022833"/>
    </source>
</evidence>
<accession>A0A556U6T2</accession>
<keyword evidence="1" id="KW-0597">Phosphoprotein</keyword>
<feature type="domain" description="Galectin" evidence="15">
    <location>
        <begin position="781"/>
        <end position="902"/>
    </location>
</feature>
<dbReference type="CDD" id="cd00070">
    <property type="entry name" value="GLECT"/>
    <property type="match status" value="4"/>
</dbReference>
<keyword evidence="5" id="KW-0677">Repeat</keyword>
<dbReference type="SMART" id="SM00220">
    <property type="entry name" value="S_TKc"/>
    <property type="match status" value="1"/>
</dbReference>
<keyword evidence="3" id="KW-0479">Metal-binding</keyword>
<evidence type="ECO:0000313" key="16">
    <source>
        <dbReference type="EMBL" id="TSN39279.1"/>
    </source>
</evidence>
<dbReference type="GO" id="GO:0005634">
    <property type="term" value="C:nucleus"/>
    <property type="evidence" value="ECO:0007669"/>
    <property type="project" value="TreeGrafter"/>
</dbReference>
<dbReference type="FunFam" id="2.60.120.200:FF:000124">
    <property type="entry name" value="Galectin-4"/>
    <property type="match status" value="2"/>
</dbReference>
<protein>
    <submittedName>
        <fullName evidence="16">Kinase suppressor of Ras 1</fullName>
    </submittedName>
</protein>
<dbReference type="Gene3D" id="1.10.510.10">
    <property type="entry name" value="Transferase(Phosphotransferase) domain 1"/>
    <property type="match status" value="1"/>
</dbReference>
<feature type="compositionally biased region" description="Low complexity" evidence="12">
    <location>
        <begin position="391"/>
        <end position="414"/>
    </location>
</feature>
<dbReference type="GO" id="GO:0010628">
    <property type="term" value="P:positive regulation of gene expression"/>
    <property type="evidence" value="ECO:0007669"/>
    <property type="project" value="TreeGrafter"/>
</dbReference>
<dbReference type="CDD" id="cd20872">
    <property type="entry name" value="C1_KSR1"/>
    <property type="match status" value="1"/>
</dbReference>
<evidence type="ECO:0000256" key="11">
    <source>
        <dbReference type="ARBA" id="ARBA00048679"/>
    </source>
</evidence>
<keyword evidence="7 16" id="KW-0418">Kinase</keyword>
<feature type="region of interest" description="Disordered" evidence="12">
    <location>
        <begin position="369"/>
        <end position="517"/>
    </location>
</feature>
<keyword evidence="6" id="KW-0547">Nucleotide-binding</keyword>
<dbReference type="PROSITE" id="PS50011">
    <property type="entry name" value="PROTEIN_KINASE_DOM"/>
    <property type="match status" value="1"/>
</dbReference>
<dbReference type="GO" id="GO:0005829">
    <property type="term" value="C:cytosol"/>
    <property type="evidence" value="ECO:0007669"/>
    <property type="project" value="TreeGrafter"/>
</dbReference>
<organism evidence="16 17">
    <name type="scientific">Bagarius yarrelli</name>
    <name type="common">Goonch</name>
    <name type="synonym">Bagrus yarrelli</name>
    <dbReference type="NCBI Taxonomy" id="175774"/>
    <lineage>
        <taxon>Eukaryota</taxon>
        <taxon>Metazoa</taxon>
        <taxon>Chordata</taxon>
        <taxon>Craniata</taxon>
        <taxon>Vertebrata</taxon>
        <taxon>Euteleostomi</taxon>
        <taxon>Actinopterygii</taxon>
        <taxon>Neopterygii</taxon>
        <taxon>Teleostei</taxon>
        <taxon>Ostariophysi</taxon>
        <taxon>Siluriformes</taxon>
        <taxon>Sisoridae</taxon>
        <taxon>Sisorinae</taxon>
        <taxon>Bagarius</taxon>
    </lineage>
</organism>
<keyword evidence="9" id="KW-0067">ATP-binding</keyword>
<dbReference type="EMBL" id="VCAZ01000056">
    <property type="protein sequence ID" value="TSN39279.1"/>
    <property type="molecule type" value="Genomic_DNA"/>
</dbReference>
<feature type="compositionally biased region" description="Pro residues" evidence="12">
    <location>
        <begin position="415"/>
        <end position="425"/>
    </location>
</feature>
<dbReference type="InterPro" id="IPR000719">
    <property type="entry name" value="Prot_kinase_dom"/>
</dbReference>
<dbReference type="PROSITE" id="PS00108">
    <property type="entry name" value="PROTEIN_KINASE_ST"/>
    <property type="match status" value="1"/>
</dbReference>
<dbReference type="SMART" id="SM00109">
    <property type="entry name" value="C1"/>
    <property type="match status" value="1"/>
</dbReference>
<comment type="catalytic activity">
    <reaction evidence="11">
        <text>L-seryl-[protein] + ATP = O-phospho-L-seryl-[protein] + ADP + H(+)</text>
        <dbReference type="Rhea" id="RHEA:17989"/>
        <dbReference type="Rhea" id="RHEA-COMP:9863"/>
        <dbReference type="Rhea" id="RHEA-COMP:11604"/>
        <dbReference type="ChEBI" id="CHEBI:15378"/>
        <dbReference type="ChEBI" id="CHEBI:29999"/>
        <dbReference type="ChEBI" id="CHEBI:30616"/>
        <dbReference type="ChEBI" id="CHEBI:83421"/>
        <dbReference type="ChEBI" id="CHEBI:456216"/>
        <dbReference type="EC" id="2.7.11.1"/>
    </reaction>
</comment>
<dbReference type="InterPro" id="IPR008271">
    <property type="entry name" value="Ser/Thr_kinase_AS"/>
</dbReference>
<dbReference type="SUPFAM" id="SSF57889">
    <property type="entry name" value="Cysteine-rich domain"/>
    <property type="match status" value="1"/>
</dbReference>
<dbReference type="InterPro" id="IPR001079">
    <property type="entry name" value="Galectin_CRD"/>
</dbReference>
<dbReference type="GO" id="GO:0016936">
    <property type="term" value="F:galactoside binding"/>
    <property type="evidence" value="ECO:0007669"/>
    <property type="project" value="TreeGrafter"/>
</dbReference>
<dbReference type="SUPFAM" id="SSF49899">
    <property type="entry name" value="Concanavalin A-like lectins/glucanases"/>
    <property type="match status" value="4"/>
</dbReference>
<evidence type="ECO:0000259" key="14">
    <source>
        <dbReference type="PROSITE" id="PS50081"/>
    </source>
</evidence>
<dbReference type="Proteomes" id="UP000319801">
    <property type="component" value="Unassembled WGS sequence"/>
</dbReference>
<evidence type="ECO:0000259" key="13">
    <source>
        <dbReference type="PROSITE" id="PS50011"/>
    </source>
</evidence>
<dbReference type="GO" id="GO:0004674">
    <property type="term" value="F:protein serine/threonine kinase activity"/>
    <property type="evidence" value="ECO:0007669"/>
    <property type="project" value="UniProtKB-EC"/>
</dbReference>
<dbReference type="InterPro" id="IPR044156">
    <property type="entry name" value="Galectin-like"/>
</dbReference>
<evidence type="ECO:0000256" key="12">
    <source>
        <dbReference type="SAM" id="MobiDB-lite"/>
    </source>
</evidence>
<evidence type="ECO:0000256" key="2">
    <source>
        <dbReference type="ARBA" id="ARBA00022679"/>
    </source>
</evidence>
<feature type="domain" description="Galectin" evidence="15">
    <location>
        <begin position="1166"/>
        <end position="1293"/>
    </location>
</feature>
<dbReference type="OrthoDB" id="774951at2759"/>
<dbReference type="Gene3D" id="1.10.150.50">
    <property type="entry name" value="Transcription Factor, Ets-1"/>
    <property type="match status" value="1"/>
</dbReference>